<sequence length="139" mass="13611">MPYARAVSRTASAAARRGTTLARSVTAPSTACASEFAALAARASGGCEAESSGSLTTIAGRTPVTCGPEPVGSRCLRVISAADRVVGIPATRGRPPRPAATAFAVSMTRPPPRATISSASSSTSSSSAADSSSTGPAAT</sequence>
<dbReference type="AlphaFoldDB" id="A0A6J4SRA3"/>
<evidence type="ECO:0000313" key="2">
    <source>
        <dbReference type="EMBL" id="CAA9503187.1"/>
    </source>
</evidence>
<gene>
    <name evidence="2" type="ORF">AVDCRST_MAG85-1896</name>
</gene>
<name>A0A6J4SRA3_9ACTN</name>
<reference evidence="2" key="1">
    <citation type="submission" date="2020-02" db="EMBL/GenBank/DDBJ databases">
        <authorList>
            <person name="Meier V. D."/>
        </authorList>
    </citation>
    <scope>NUCLEOTIDE SEQUENCE</scope>
    <source>
        <strain evidence="2">AVDCRST_MAG85</strain>
    </source>
</reference>
<accession>A0A6J4SRA3</accession>
<protein>
    <submittedName>
        <fullName evidence="2">Uncharacterized protein</fullName>
    </submittedName>
</protein>
<dbReference type="EMBL" id="CADCVT010000205">
    <property type="protein sequence ID" value="CAA9503187.1"/>
    <property type="molecule type" value="Genomic_DNA"/>
</dbReference>
<proteinExistence type="predicted"/>
<evidence type="ECO:0000256" key="1">
    <source>
        <dbReference type="SAM" id="MobiDB-lite"/>
    </source>
</evidence>
<organism evidence="2">
    <name type="scientific">uncultured Solirubrobacteraceae bacterium</name>
    <dbReference type="NCBI Taxonomy" id="1162706"/>
    <lineage>
        <taxon>Bacteria</taxon>
        <taxon>Bacillati</taxon>
        <taxon>Actinomycetota</taxon>
        <taxon>Thermoleophilia</taxon>
        <taxon>Solirubrobacterales</taxon>
        <taxon>Solirubrobacteraceae</taxon>
        <taxon>environmental samples</taxon>
    </lineage>
</organism>
<feature type="compositionally biased region" description="Low complexity" evidence="1">
    <location>
        <begin position="114"/>
        <end position="139"/>
    </location>
</feature>
<feature type="region of interest" description="Disordered" evidence="1">
    <location>
        <begin position="89"/>
        <end position="139"/>
    </location>
</feature>